<accession>A0A2M8EKQ7</accession>
<feature type="domain" description="LiaI-LiaF-like transmembrane region" evidence="2">
    <location>
        <begin position="13"/>
        <end position="58"/>
    </location>
</feature>
<evidence type="ECO:0000313" key="4">
    <source>
        <dbReference type="Proteomes" id="UP000229756"/>
    </source>
</evidence>
<evidence type="ECO:0000256" key="1">
    <source>
        <dbReference type="SAM" id="Phobius"/>
    </source>
</evidence>
<organism evidence="3 4">
    <name type="scientific">candidate division WWE3 bacterium CG_4_9_14_0_2_um_filter_35_11</name>
    <dbReference type="NCBI Taxonomy" id="1975077"/>
    <lineage>
        <taxon>Bacteria</taxon>
        <taxon>Katanobacteria</taxon>
    </lineage>
</organism>
<reference evidence="4" key="1">
    <citation type="submission" date="2017-09" db="EMBL/GenBank/DDBJ databases">
        <title>Depth-based differentiation of microbial function through sediment-hosted aquifers and enrichment of novel symbionts in the deep terrestrial subsurface.</title>
        <authorList>
            <person name="Probst A.J."/>
            <person name="Ladd B."/>
            <person name="Jarett J.K."/>
            <person name="Geller-Mcgrath D.E."/>
            <person name="Sieber C.M.K."/>
            <person name="Emerson J.B."/>
            <person name="Anantharaman K."/>
            <person name="Thomas B.C."/>
            <person name="Malmstrom R."/>
            <person name="Stieglmeier M."/>
            <person name="Klingl A."/>
            <person name="Woyke T."/>
            <person name="Ryan C.M."/>
            <person name="Banfield J.F."/>
        </authorList>
    </citation>
    <scope>NUCLEOTIDE SEQUENCE [LARGE SCALE GENOMIC DNA]</scope>
</reference>
<evidence type="ECO:0000313" key="3">
    <source>
        <dbReference type="EMBL" id="PJC23321.1"/>
    </source>
</evidence>
<feature type="transmembrane region" description="Helical" evidence="1">
    <location>
        <begin position="12"/>
        <end position="36"/>
    </location>
</feature>
<keyword evidence="1" id="KW-0472">Membrane</keyword>
<gene>
    <name evidence="3" type="ORF">CO058_04115</name>
</gene>
<keyword evidence="1" id="KW-0812">Transmembrane</keyword>
<keyword evidence="1" id="KW-1133">Transmembrane helix</keyword>
<evidence type="ECO:0000259" key="2">
    <source>
        <dbReference type="Pfam" id="PF18917"/>
    </source>
</evidence>
<feature type="transmembrane region" description="Helical" evidence="1">
    <location>
        <begin position="42"/>
        <end position="59"/>
    </location>
</feature>
<dbReference type="AlphaFoldDB" id="A0A2M8EKQ7"/>
<sequence length="62" mass="7116">MENKKENQLTGAFWFAVAIIIIGSLMVLNNFGIIEYGVWETIWKLWPLAFVAFGVVLLSKRK</sequence>
<dbReference type="EMBL" id="PFSJ01000030">
    <property type="protein sequence ID" value="PJC23321.1"/>
    <property type="molecule type" value="Genomic_DNA"/>
</dbReference>
<comment type="caution">
    <text evidence="3">The sequence shown here is derived from an EMBL/GenBank/DDBJ whole genome shotgun (WGS) entry which is preliminary data.</text>
</comment>
<protein>
    <recommendedName>
        <fullName evidence="2">LiaI-LiaF-like transmembrane region domain-containing protein</fullName>
    </recommendedName>
</protein>
<dbReference type="InterPro" id="IPR043726">
    <property type="entry name" value="LiaI-LiaF-like_TM1"/>
</dbReference>
<dbReference type="Proteomes" id="UP000229756">
    <property type="component" value="Unassembled WGS sequence"/>
</dbReference>
<proteinExistence type="predicted"/>
<name>A0A2M8EKQ7_UNCKA</name>
<dbReference type="Pfam" id="PF18917">
    <property type="entry name" value="LiaI-LiaF-like_TM1"/>
    <property type="match status" value="1"/>
</dbReference>